<dbReference type="RefSeq" id="XP_007756044.1">
    <property type="nucleotide sequence ID" value="XM_007757854.1"/>
</dbReference>
<sequence length="440" mass="48215">MARQKKPATPSTLVSPSIASDRDDVSIPEDLFSDESDFHGSSETKALYTQLAASFDVEKYWAIHDWNAQVIAVKGRKALAKAAKLRLAEKARKVSEAAAAALKKHDIDDDDRDHDHDDNDAAKKQKSTIIDEDSDTATDTDTEMQDVATKTSASHPAEDQQLRPKPQNYYEGHPSAKQLDESVSDFLARLPPSTTTAARAQDHWIWICNPFPSTTRSRSHPGMSPSEDLATFKQRGTRLLEAFLARKTELEATRPAKPPGVITRMLRPDRMALESSIRELARSHGVVSGKWMLFRPDEQVDEVWQTIAHALWGGKLGSSAKVATATATASPETSGGGGDENGSQAGHAAPRLICIYTADFTDEEDVRRVLCAIKDLGLLGPSEAEGSASATSLRTIYYKTDAYTYLDISGGNEYKLKASMYSSRDLFPEWYPGGGRGGRR</sequence>
<gene>
    <name evidence="3" type="ORF">A1O7_03837</name>
</gene>
<feature type="region of interest" description="Disordered" evidence="2">
    <location>
        <begin position="102"/>
        <end position="174"/>
    </location>
</feature>
<feature type="region of interest" description="Disordered" evidence="2">
    <location>
        <begin position="1"/>
        <end position="23"/>
    </location>
</feature>
<feature type="compositionally biased region" description="Basic and acidic residues" evidence="2">
    <location>
        <begin position="103"/>
        <end position="123"/>
    </location>
</feature>
<protein>
    <recommendedName>
        <fullName evidence="5">DUF1917 domain-containing protein</fullName>
    </recommendedName>
</protein>
<dbReference type="GeneID" id="19178429"/>
<feature type="compositionally biased region" description="Low complexity" evidence="2">
    <location>
        <begin position="323"/>
        <end position="333"/>
    </location>
</feature>
<evidence type="ECO:0000256" key="1">
    <source>
        <dbReference type="ARBA" id="ARBA00010568"/>
    </source>
</evidence>
<feature type="region of interest" description="Disordered" evidence="2">
    <location>
        <begin position="323"/>
        <end position="344"/>
    </location>
</feature>
<dbReference type="Proteomes" id="UP000019473">
    <property type="component" value="Unassembled WGS sequence"/>
</dbReference>
<name>W9W577_9EURO</name>
<keyword evidence="4" id="KW-1185">Reference proteome</keyword>
<dbReference type="HOGENOM" id="CLU_051869_0_2_1"/>
<evidence type="ECO:0000313" key="4">
    <source>
        <dbReference type="Proteomes" id="UP000019473"/>
    </source>
</evidence>
<feature type="compositionally biased region" description="Polar residues" evidence="2">
    <location>
        <begin position="9"/>
        <end position="18"/>
    </location>
</feature>
<dbReference type="eggNOG" id="ENOG502SG47">
    <property type="taxonomic scope" value="Eukaryota"/>
</dbReference>
<proteinExistence type="inferred from homology"/>
<evidence type="ECO:0000313" key="3">
    <source>
        <dbReference type="EMBL" id="EXJ59691.1"/>
    </source>
</evidence>
<comment type="caution">
    <text evidence="3">The sequence shown here is derived from an EMBL/GenBank/DDBJ whole genome shotgun (WGS) entry which is preliminary data.</text>
</comment>
<dbReference type="EMBL" id="AMGW01000003">
    <property type="protein sequence ID" value="EXJ59691.1"/>
    <property type="molecule type" value="Genomic_DNA"/>
</dbReference>
<dbReference type="OrthoDB" id="10067381at2759"/>
<reference evidence="3 4" key="1">
    <citation type="submission" date="2013-03" db="EMBL/GenBank/DDBJ databases">
        <title>The Genome Sequence of Cladophialophora yegresii CBS 114405.</title>
        <authorList>
            <consortium name="The Broad Institute Genomics Platform"/>
            <person name="Cuomo C."/>
            <person name="de Hoog S."/>
            <person name="Gorbushina A."/>
            <person name="Walker B."/>
            <person name="Young S.K."/>
            <person name="Zeng Q."/>
            <person name="Gargeya S."/>
            <person name="Fitzgerald M."/>
            <person name="Haas B."/>
            <person name="Abouelleil A."/>
            <person name="Allen A.W."/>
            <person name="Alvarado L."/>
            <person name="Arachchi H.M."/>
            <person name="Berlin A.M."/>
            <person name="Chapman S.B."/>
            <person name="Gainer-Dewar J."/>
            <person name="Goldberg J."/>
            <person name="Griggs A."/>
            <person name="Gujja S."/>
            <person name="Hansen M."/>
            <person name="Howarth C."/>
            <person name="Imamovic A."/>
            <person name="Ireland A."/>
            <person name="Larimer J."/>
            <person name="McCowan C."/>
            <person name="Murphy C."/>
            <person name="Pearson M."/>
            <person name="Poon T.W."/>
            <person name="Priest M."/>
            <person name="Roberts A."/>
            <person name="Saif S."/>
            <person name="Shea T."/>
            <person name="Sisk P."/>
            <person name="Sykes S."/>
            <person name="Wortman J."/>
            <person name="Nusbaum C."/>
            <person name="Birren B."/>
        </authorList>
    </citation>
    <scope>NUCLEOTIDE SEQUENCE [LARGE SCALE GENOMIC DNA]</scope>
    <source>
        <strain evidence="3 4">CBS 114405</strain>
    </source>
</reference>
<dbReference type="Pfam" id="PF08939">
    <property type="entry name" value="Bles03"/>
    <property type="match status" value="1"/>
</dbReference>
<organism evidence="3 4">
    <name type="scientific">Cladophialophora yegresii CBS 114405</name>
    <dbReference type="NCBI Taxonomy" id="1182544"/>
    <lineage>
        <taxon>Eukaryota</taxon>
        <taxon>Fungi</taxon>
        <taxon>Dikarya</taxon>
        <taxon>Ascomycota</taxon>
        <taxon>Pezizomycotina</taxon>
        <taxon>Eurotiomycetes</taxon>
        <taxon>Chaetothyriomycetidae</taxon>
        <taxon>Chaetothyriales</taxon>
        <taxon>Herpotrichiellaceae</taxon>
        <taxon>Cladophialophora</taxon>
    </lineage>
</organism>
<accession>W9W577</accession>
<dbReference type="SUPFAM" id="SSF55418">
    <property type="entry name" value="eIF4e-like"/>
    <property type="match status" value="1"/>
</dbReference>
<dbReference type="PANTHER" id="PTHR31977">
    <property type="entry name" value="UPF0696 PROTEIN C11ORF68"/>
    <property type="match status" value="1"/>
</dbReference>
<dbReference type="VEuPathDB" id="FungiDB:A1O7_03837"/>
<dbReference type="Gene3D" id="3.30.760.10">
    <property type="entry name" value="RNA Cap, Translation Initiation Factor Eif4e"/>
    <property type="match status" value="1"/>
</dbReference>
<feature type="compositionally biased region" description="Acidic residues" evidence="2">
    <location>
        <begin position="130"/>
        <end position="144"/>
    </location>
</feature>
<evidence type="ECO:0000256" key="2">
    <source>
        <dbReference type="SAM" id="MobiDB-lite"/>
    </source>
</evidence>
<dbReference type="InterPro" id="IPR023398">
    <property type="entry name" value="TIF_eIF4e-like"/>
</dbReference>
<dbReference type="AlphaFoldDB" id="W9W577"/>
<evidence type="ECO:0008006" key="5">
    <source>
        <dbReference type="Google" id="ProtNLM"/>
    </source>
</evidence>
<comment type="similarity">
    <text evidence="1">Belongs to the UPF0696 family.</text>
</comment>
<dbReference type="PANTHER" id="PTHR31977:SF1">
    <property type="entry name" value="UPF0696 PROTEIN C11ORF68"/>
    <property type="match status" value="1"/>
</dbReference>
<dbReference type="InterPro" id="IPR015034">
    <property type="entry name" value="Bles03"/>
</dbReference>